<name>A0A1C3TQ12_XANCT</name>
<proteinExistence type="predicted"/>
<feature type="domain" description="Helicase Lhr-like winged helix" evidence="1">
    <location>
        <begin position="5"/>
        <end position="69"/>
    </location>
</feature>
<dbReference type="AlphaFoldDB" id="A0A1C3TQ12"/>
<sequence length="155" mass="16429">MAALTSCGTIPETGDYSVLLEPQVEAIGTVNEDFAVESLSGDVFQLGNASYRILRVEPGRVRVEDARGEIRAGRFIGGLLGEQFALPEAIGLLRQVRRQPHDGAWLCVAAADPANLPGSVLPGSRGRACPPHGCCTATACRWRPGSPSVSSRCRN</sequence>
<protein>
    <recommendedName>
        <fullName evidence="1">Helicase Lhr-like winged helix domain-containing protein</fullName>
    </recommendedName>
</protein>
<evidence type="ECO:0000259" key="1">
    <source>
        <dbReference type="Pfam" id="PF19306"/>
    </source>
</evidence>
<accession>A0A1C3TQ12</accession>
<reference evidence="3" key="1">
    <citation type="submission" date="2016-07" db="EMBL/GenBank/DDBJ databases">
        <authorList>
            <person name="Jaenicke Sebastian"/>
        </authorList>
    </citation>
    <scope>NUCLEOTIDE SEQUENCE [LARGE SCALE GENOMIC DNA]</scope>
</reference>
<gene>
    <name evidence="2" type="ORF">BN444_00832</name>
</gene>
<evidence type="ECO:0000313" key="2">
    <source>
        <dbReference type="EMBL" id="SCB05307.1"/>
    </source>
</evidence>
<evidence type="ECO:0000313" key="3">
    <source>
        <dbReference type="Proteomes" id="UP000093071"/>
    </source>
</evidence>
<dbReference type="EMBL" id="LT604072">
    <property type="protein sequence ID" value="SCB05307.1"/>
    <property type="molecule type" value="Genomic_DNA"/>
</dbReference>
<dbReference type="Pfam" id="PF19306">
    <property type="entry name" value="WHD_Lhr"/>
    <property type="match status" value="1"/>
</dbReference>
<dbReference type="Proteomes" id="UP000093071">
    <property type="component" value="Chromosome I"/>
</dbReference>
<organism evidence="2 3">
    <name type="scientific">Xanthomonas translucens pv. translucens DSM 18974</name>
    <dbReference type="NCBI Taxonomy" id="1261556"/>
    <lineage>
        <taxon>Bacteria</taxon>
        <taxon>Pseudomonadati</taxon>
        <taxon>Pseudomonadota</taxon>
        <taxon>Gammaproteobacteria</taxon>
        <taxon>Lysobacterales</taxon>
        <taxon>Lysobacteraceae</taxon>
        <taxon>Xanthomonas</taxon>
        <taxon>Xanthomonas translucens group</taxon>
    </lineage>
</organism>
<dbReference type="InterPro" id="IPR045628">
    <property type="entry name" value="Lhr_WH_dom"/>
</dbReference>